<organism evidence="2 3">
    <name type="scientific">Glycomyces buryatensis</name>
    <dbReference type="NCBI Taxonomy" id="2570927"/>
    <lineage>
        <taxon>Bacteria</taxon>
        <taxon>Bacillati</taxon>
        <taxon>Actinomycetota</taxon>
        <taxon>Actinomycetes</taxon>
        <taxon>Glycomycetales</taxon>
        <taxon>Glycomycetaceae</taxon>
        <taxon>Glycomyces</taxon>
    </lineage>
</organism>
<accession>A0A4S8QKE2</accession>
<gene>
    <name evidence="2" type="ORF">FAB82_00980</name>
</gene>
<evidence type="ECO:0000313" key="2">
    <source>
        <dbReference type="EMBL" id="THV43465.1"/>
    </source>
</evidence>
<sequence length="59" mass="6716">MSAKHEIPEHGLAEVIQFPRKAVDGSERLAELDARIKAAFDEIHELLGERREIEKRHAA</sequence>
<dbReference type="EMBL" id="STGY01000003">
    <property type="protein sequence ID" value="THV43465.1"/>
    <property type="molecule type" value="Genomic_DNA"/>
</dbReference>
<dbReference type="Proteomes" id="UP000308760">
    <property type="component" value="Unassembled WGS sequence"/>
</dbReference>
<evidence type="ECO:0000256" key="1">
    <source>
        <dbReference type="SAM" id="Coils"/>
    </source>
</evidence>
<feature type="coiled-coil region" evidence="1">
    <location>
        <begin position="29"/>
        <end position="56"/>
    </location>
</feature>
<name>A0A4S8QKE2_9ACTN</name>
<protein>
    <submittedName>
        <fullName evidence="2">Uncharacterized protein</fullName>
    </submittedName>
</protein>
<reference evidence="3" key="1">
    <citation type="submission" date="2019-04" db="EMBL/GenBank/DDBJ databases">
        <title>Nocardioides xinjiangensis sp. nov.</title>
        <authorList>
            <person name="Liu S."/>
        </authorList>
    </citation>
    <scope>NUCLEOTIDE SEQUENCE [LARGE SCALE GENOMIC DNA]</scope>
    <source>
        <strain evidence="3">18</strain>
    </source>
</reference>
<dbReference type="RefSeq" id="WP_136532674.1">
    <property type="nucleotide sequence ID" value="NZ_STGY01000003.1"/>
</dbReference>
<reference evidence="2 3" key="2">
    <citation type="submission" date="2019-05" db="EMBL/GenBank/DDBJ databases">
        <title>Glycomyces buryatensis sp. nov.</title>
        <authorList>
            <person name="Nikitina E."/>
        </authorList>
    </citation>
    <scope>NUCLEOTIDE SEQUENCE [LARGE SCALE GENOMIC DNA]</scope>
    <source>
        <strain evidence="2 3">18</strain>
    </source>
</reference>
<comment type="caution">
    <text evidence="2">The sequence shown here is derived from an EMBL/GenBank/DDBJ whole genome shotgun (WGS) entry which is preliminary data.</text>
</comment>
<proteinExistence type="predicted"/>
<dbReference type="AlphaFoldDB" id="A0A4S8QKE2"/>
<evidence type="ECO:0000313" key="3">
    <source>
        <dbReference type="Proteomes" id="UP000308760"/>
    </source>
</evidence>
<keyword evidence="3" id="KW-1185">Reference proteome</keyword>
<keyword evidence="1" id="KW-0175">Coiled coil</keyword>